<dbReference type="SUPFAM" id="SSF48295">
    <property type="entry name" value="TrpR-like"/>
    <property type="match status" value="3"/>
</dbReference>
<dbReference type="RefSeq" id="WP_081949662.1">
    <property type="nucleotide sequence ID" value="NZ_CP076607.1"/>
</dbReference>
<accession>A0A1H8ILM2</accession>
<evidence type="ECO:0000313" key="6">
    <source>
        <dbReference type="Proteomes" id="UP000198809"/>
    </source>
</evidence>
<feature type="domain" description="Insertion element IS150 protein InsJ-like helix-turn-helix" evidence="3">
    <location>
        <begin position="10"/>
        <end position="61"/>
    </location>
</feature>
<dbReference type="STRING" id="1333845.SAMN04487895_102228"/>
<reference evidence="5 6" key="1">
    <citation type="submission" date="2016-10" db="EMBL/GenBank/DDBJ databases">
        <authorList>
            <person name="de Groot N.N."/>
        </authorList>
    </citation>
    <scope>NUCLEOTIDE SEQUENCE [LARGE SCALE GENOMIC DNA]</scope>
    <source>
        <strain evidence="5 6">CGMCC 1.10238</strain>
    </source>
</reference>
<protein>
    <submittedName>
        <fullName evidence="4">Helix-turn-helix domain-containing protein</fullName>
    </submittedName>
    <submittedName>
        <fullName evidence="5">Transposase and inactivated derivatives</fullName>
    </submittedName>
</protein>
<evidence type="ECO:0000313" key="5">
    <source>
        <dbReference type="EMBL" id="SEN68926.1"/>
    </source>
</evidence>
<sequence length="197" mass="22886">MQKPPYQVAQKLMILQAMESGQISIRAAAKIYGIGRTTLAEWQPRYEVYGYAGLETRTRNRRYSAEFKLQAVLDYLSGSLSQSQIIDKYQIVSRTQLRNWVKTYNDHSSIKIYSGGTKAMTKGRTTTWQERIDIVLYCLAQQHDYQKTADHFQVSYQQVYQWVKKYERGGEDALRDGRGGEKRNPKRPPKRNTTSSQ</sequence>
<dbReference type="EMBL" id="FODH01000002">
    <property type="protein sequence ID" value="SEN68926.1"/>
    <property type="molecule type" value="Genomic_DNA"/>
</dbReference>
<organism evidence="5 6">
    <name type="scientific">Paenibacillus sophorae</name>
    <dbReference type="NCBI Taxonomy" id="1333845"/>
    <lineage>
        <taxon>Bacteria</taxon>
        <taxon>Bacillati</taxon>
        <taxon>Bacillota</taxon>
        <taxon>Bacilli</taxon>
        <taxon>Bacillales</taxon>
        <taxon>Paenibacillaceae</taxon>
        <taxon>Paenibacillus</taxon>
    </lineage>
</organism>
<dbReference type="InterPro" id="IPR036388">
    <property type="entry name" value="WH-like_DNA-bd_sf"/>
</dbReference>
<dbReference type="GO" id="GO:0043565">
    <property type="term" value="F:sequence-specific DNA binding"/>
    <property type="evidence" value="ECO:0007669"/>
    <property type="project" value="InterPro"/>
</dbReference>
<keyword evidence="7" id="KW-1185">Reference proteome</keyword>
<feature type="compositionally biased region" description="Basic and acidic residues" evidence="2">
    <location>
        <begin position="171"/>
        <end position="183"/>
    </location>
</feature>
<reference evidence="4 7" key="2">
    <citation type="submission" date="2021-06" db="EMBL/GenBank/DDBJ databases">
        <title>Whole genome sequence of Paenibacillus sophorae DSM23020 for comparative genomics.</title>
        <authorList>
            <person name="Kim M.-J."/>
            <person name="Lee G."/>
            <person name="Shin J.-H."/>
        </authorList>
    </citation>
    <scope>NUCLEOTIDE SEQUENCE [LARGE SCALE GENOMIC DNA]</scope>
    <source>
        <strain evidence="4 7">DSM 23020</strain>
    </source>
</reference>
<dbReference type="AlphaFoldDB" id="A0A1H8ILM2"/>
<name>A0A1H8ILM2_9BACL</name>
<dbReference type="PANTHER" id="PTHR33795">
    <property type="entry name" value="INSERTION ELEMENT IS150 PROTEIN INSJ"/>
    <property type="match status" value="1"/>
</dbReference>
<feature type="domain" description="Insertion element IS150 protein InsJ-like helix-turn-helix" evidence="3">
    <location>
        <begin position="130"/>
        <end position="180"/>
    </location>
</feature>
<dbReference type="PANTHER" id="PTHR33795:SF1">
    <property type="entry name" value="INSERTION ELEMENT IS150 PROTEIN INSJ"/>
    <property type="match status" value="1"/>
</dbReference>
<dbReference type="OrthoDB" id="9797531at2"/>
<comment type="similarity">
    <text evidence="1">Belongs to the IS150/IS1296 orfA family.</text>
</comment>
<dbReference type="Proteomes" id="UP000198809">
    <property type="component" value="Unassembled WGS sequence"/>
</dbReference>
<proteinExistence type="inferred from homology"/>
<gene>
    <name evidence="4" type="ORF">KP014_01540</name>
    <name evidence="5" type="ORF">SAMN04487895_102228</name>
</gene>
<evidence type="ECO:0000256" key="2">
    <source>
        <dbReference type="SAM" id="MobiDB-lite"/>
    </source>
</evidence>
<dbReference type="EMBL" id="CP076607">
    <property type="protein sequence ID" value="QWU15994.1"/>
    <property type="molecule type" value="Genomic_DNA"/>
</dbReference>
<dbReference type="InterPro" id="IPR055247">
    <property type="entry name" value="InsJ-like_HTH"/>
</dbReference>
<evidence type="ECO:0000313" key="7">
    <source>
        <dbReference type="Proteomes" id="UP000683429"/>
    </source>
</evidence>
<dbReference type="InterPro" id="IPR010921">
    <property type="entry name" value="Trp_repressor/repl_initiator"/>
</dbReference>
<feature type="region of interest" description="Disordered" evidence="2">
    <location>
        <begin position="171"/>
        <end position="197"/>
    </location>
</feature>
<evidence type="ECO:0000313" key="4">
    <source>
        <dbReference type="EMBL" id="QWU15994.1"/>
    </source>
</evidence>
<evidence type="ECO:0000259" key="3">
    <source>
        <dbReference type="Pfam" id="PF13518"/>
    </source>
</evidence>
<evidence type="ECO:0000256" key="1">
    <source>
        <dbReference type="ARBA" id="ARBA00038232"/>
    </source>
</evidence>
<dbReference type="InterPro" id="IPR052057">
    <property type="entry name" value="IS150/IS1296_orfA-like"/>
</dbReference>
<dbReference type="Gene3D" id="1.10.10.10">
    <property type="entry name" value="Winged helix-like DNA-binding domain superfamily/Winged helix DNA-binding domain"/>
    <property type="match status" value="3"/>
</dbReference>
<dbReference type="Proteomes" id="UP000683429">
    <property type="component" value="Chromosome"/>
</dbReference>
<feature type="domain" description="Insertion element IS150 protein InsJ-like helix-turn-helix" evidence="3">
    <location>
        <begin position="67"/>
        <end position="106"/>
    </location>
</feature>
<dbReference type="Pfam" id="PF13518">
    <property type="entry name" value="HTH_28"/>
    <property type="match status" value="3"/>
</dbReference>